<dbReference type="Pfam" id="PF01425">
    <property type="entry name" value="Amidase"/>
    <property type="match status" value="1"/>
</dbReference>
<dbReference type="NCBIfam" id="NF006631">
    <property type="entry name" value="PRK09201.1"/>
    <property type="match status" value="1"/>
</dbReference>
<comment type="caution">
    <text evidence="2">The sequence shown here is derived from an EMBL/GenBank/DDBJ whole genome shotgun (WGS) entry which is preliminary data.</text>
</comment>
<dbReference type="Proteomes" id="UP000186308">
    <property type="component" value="Unassembled WGS sequence"/>
</dbReference>
<dbReference type="InterPro" id="IPR014087">
    <property type="entry name" value="Carboxybiuret_hydro_AtzE"/>
</dbReference>
<feature type="domain" description="Amidase" evidence="1">
    <location>
        <begin position="29"/>
        <end position="430"/>
    </location>
</feature>
<dbReference type="Gene3D" id="3.90.1300.10">
    <property type="entry name" value="Amidase signature (AS) domain"/>
    <property type="match status" value="1"/>
</dbReference>
<keyword evidence="3" id="KW-1185">Reference proteome</keyword>
<accession>A0A8G2CJW4</accession>
<dbReference type="SUPFAM" id="SSF75304">
    <property type="entry name" value="Amidase signature (AS) enzymes"/>
    <property type="match status" value="1"/>
</dbReference>
<dbReference type="InterPro" id="IPR023631">
    <property type="entry name" value="Amidase_dom"/>
</dbReference>
<sequence>MQSVAVPHRASATAIAAAVRGGRISARAVLEDHLARIAAHDGVFNCFTTLTTDRARDEADAVDAKIAAGGDAGPLAGVPVAVKNLYDIAGLPTRAGSKLYRDAAPAMADAPVLARLIDAGAVLLGALNMDEFAYGFTTENAHDGPTRNPHDVARSAGGSSGGSAAAVAAGFAPITLGSDTNGSIRLPAALCGVFGLKPTYGALDRCGTFPFVDSLDHLGPFARCPEDIARAFDVMRGVAPTPIGDAGEMRVATLGGWFAQQATPAALDAVRLVAAALGAQGEAVLPEAGRARAAAFCITAAEGGALHFEMLKTRAEEYDPATRPRLMAGALLPAHIVQAAQRFRAWFAAQAALLFERYDALLAPVTPCAAPLIGQARMMLGGKEVPVRPNLGLYTQPISFIGLPVVAVPVYAAGALPLGVQIITAPGREAVGLALAKRLEADGVTRAAVVP</sequence>
<evidence type="ECO:0000313" key="2">
    <source>
        <dbReference type="EMBL" id="SIQ62271.1"/>
    </source>
</evidence>
<dbReference type="PANTHER" id="PTHR11895:SF172">
    <property type="entry name" value="GLUTAMYL-TRNA(GLN) AMIDOTRANSFERASE"/>
    <property type="match status" value="1"/>
</dbReference>
<reference evidence="2 3" key="1">
    <citation type="submission" date="2017-01" db="EMBL/GenBank/DDBJ databases">
        <authorList>
            <person name="Varghese N."/>
            <person name="Submissions S."/>
        </authorList>
    </citation>
    <scope>NUCLEOTIDE SEQUENCE [LARGE SCALE GENOMIC DNA]</scope>
    <source>
        <strain evidence="2 3">ATCC 35905</strain>
    </source>
</reference>
<dbReference type="OrthoDB" id="9811471at2"/>
<organism evidence="2 3">
    <name type="scientific">Acidiphilium rubrum</name>
    <dbReference type="NCBI Taxonomy" id="526"/>
    <lineage>
        <taxon>Bacteria</taxon>
        <taxon>Pseudomonadati</taxon>
        <taxon>Pseudomonadota</taxon>
        <taxon>Alphaproteobacteria</taxon>
        <taxon>Acetobacterales</taxon>
        <taxon>Acidocellaceae</taxon>
        <taxon>Acidiphilium</taxon>
    </lineage>
</organism>
<gene>
    <name evidence="2" type="ORF">SAMN05421828_10728</name>
</gene>
<name>A0A8G2CJW4_ACIRU</name>
<dbReference type="PANTHER" id="PTHR11895">
    <property type="entry name" value="TRANSAMIDASE"/>
    <property type="match status" value="1"/>
</dbReference>
<dbReference type="RefSeq" id="WP_029310995.1">
    <property type="nucleotide sequence ID" value="NZ_FTNE01000007.1"/>
</dbReference>
<dbReference type="NCBIfam" id="TIGR02715">
    <property type="entry name" value="amido_AtzE"/>
    <property type="match status" value="1"/>
</dbReference>
<dbReference type="AlphaFoldDB" id="A0A8G2CJW4"/>
<protein>
    <submittedName>
        <fullName evidence="2">Aspartyl-tRNA(Asn)/glutamyl-tRNA(Gln) amidotransferase subunit A</fullName>
    </submittedName>
</protein>
<evidence type="ECO:0000259" key="1">
    <source>
        <dbReference type="Pfam" id="PF01425"/>
    </source>
</evidence>
<keyword evidence="2" id="KW-0808">Transferase</keyword>
<dbReference type="EMBL" id="FTNE01000007">
    <property type="protein sequence ID" value="SIQ62271.1"/>
    <property type="molecule type" value="Genomic_DNA"/>
</dbReference>
<evidence type="ECO:0000313" key="3">
    <source>
        <dbReference type="Proteomes" id="UP000186308"/>
    </source>
</evidence>
<dbReference type="InterPro" id="IPR000120">
    <property type="entry name" value="Amidase"/>
</dbReference>
<proteinExistence type="predicted"/>
<dbReference type="GO" id="GO:0016740">
    <property type="term" value="F:transferase activity"/>
    <property type="evidence" value="ECO:0007669"/>
    <property type="project" value="UniProtKB-KW"/>
</dbReference>
<dbReference type="InterPro" id="IPR036928">
    <property type="entry name" value="AS_sf"/>
</dbReference>